<organism evidence="2 3">
    <name type="scientific">Tanacetum coccineum</name>
    <dbReference type="NCBI Taxonomy" id="301880"/>
    <lineage>
        <taxon>Eukaryota</taxon>
        <taxon>Viridiplantae</taxon>
        <taxon>Streptophyta</taxon>
        <taxon>Embryophyta</taxon>
        <taxon>Tracheophyta</taxon>
        <taxon>Spermatophyta</taxon>
        <taxon>Magnoliopsida</taxon>
        <taxon>eudicotyledons</taxon>
        <taxon>Gunneridae</taxon>
        <taxon>Pentapetalae</taxon>
        <taxon>asterids</taxon>
        <taxon>campanulids</taxon>
        <taxon>Asterales</taxon>
        <taxon>Asteraceae</taxon>
        <taxon>Asteroideae</taxon>
        <taxon>Anthemideae</taxon>
        <taxon>Anthemidinae</taxon>
        <taxon>Tanacetum</taxon>
    </lineage>
</organism>
<protein>
    <submittedName>
        <fullName evidence="2">Uncharacterized protein</fullName>
    </submittedName>
</protein>
<evidence type="ECO:0000313" key="3">
    <source>
        <dbReference type="Proteomes" id="UP001151760"/>
    </source>
</evidence>
<sequence length="273" mass="31147">MRTTMKQMFRMGMWNVVFLDLLGQLDLKVTREAIEETVSIPPVFRYAMYRDQSMGLSEMGPLPSRICVVQNSGISFISESFHAMARLWELKEPSRRAASHTSFNEVGSSSRAEYESALQIRRKSLFRRSESWRSRKSEIFPDRIRHVINTCPRSANALHVVSRKFAWNQKSARVSKFLWIWIEIEFEQRRLDVLGASVIAGGSCPLVCNSVTRGEFPGPGLECCFSSLVTNFECYDSETEENQEVEFDSSPIGRSITVISLVEMAQRPGTTYS</sequence>
<gene>
    <name evidence="2" type="ORF">Tco_0909992</name>
</gene>
<evidence type="ECO:0000313" key="2">
    <source>
        <dbReference type="EMBL" id="GJT29717.1"/>
    </source>
</evidence>
<keyword evidence="3" id="KW-1185">Reference proteome</keyword>
<evidence type="ECO:0000256" key="1">
    <source>
        <dbReference type="SAM" id="SignalP"/>
    </source>
</evidence>
<feature type="signal peptide" evidence="1">
    <location>
        <begin position="1"/>
        <end position="23"/>
    </location>
</feature>
<dbReference type="Proteomes" id="UP001151760">
    <property type="component" value="Unassembled WGS sequence"/>
</dbReference>
<proteinExistence type="predicted"/>
<keyword evidence="1" id="KW-0732">Signal</keyword>
<reference evidence="2" key="1">
    <citation type="journal article" date="2022" name="Int. J. Mol. Sci.">
        <title>Draft Genome of Tanacetum Coccineum: Genomic Comparison of Closely Related Tanacetum-Family Plants.</title>
        <authorList>
            <person name="Yamashiro T."/>
            <person name="Shiraishi A."/>
            <person name="Nakayama K."/>
            <person name="Satake H."/>
        </authorList>
    </citation>
    <scope>NUCLEOTIDE SEQUENCE</scope>
</reference>
<comment type="caution">
    <text evidence="2">The sequence shown here is derived from an EMBL/GenBank/DDBJ whole genome shotgun (WGS) entry which is preliminary data.</text>
</comment>
<reference evidence="2" key="2">
    <citation type="submission" date="2022-01" db="EMBL/GenBank/DDBJ databases">
        <authorList>
            <person name="Yamashiro T."/>
            <person name="Shiraishi A."/>
            <person name="Satake H."/>
            <person name="Nakayama K."/>
        </authorList>
    </citation>
    <scope>NUCLEOTIDE SEQUENCE</scope>
</reference>
<name>A0ABQ5CUE0_9ASTR</name>
<accession>A0ABQ5CUE0</accession>
<feature type="chain" id="PRO_5046182544" evidence="1">
    <location>
        <begin position="24"/>
        <end position="273"/>
    </location>
</feature>
<dbReference type="EMBL" id="BQNB010014566">
    <property type="protein sequence ID" value="GJT29717.1"/>
    <property type="molecule type" value="Genomic_DNA"/>
</dbReference>